<comment type="catalytic activity">
    <reaction evidence="1">
        <text>D-fructose(out) + N(pros)-phospho-L-histidyl-[protein] = D-fructose 1-phosphate(in) + L-histidyl-[protein]</text>
        <dbReference type="Rhea" id="RHEA:49252"/>
        <dbReference type="Rhea" id="RHEA-COMP:9745"/>
        <dbReference type="Rhea" id="RHEA-COMP:9746"/>
        <dbReference type="ChEBI" id="CHEBI:29979"/>
        <dbReference type="ChEBI" id="CHEBI:37721"/>
        <dbReference type="ChEBI" id="CHEBI:58674"/>
        <dbReference type="ChEBI" id="CHEBI:64837"/>
        <dbReference type="EC" id="2.7.1.202"/>
    </reaction>
</comment>
<evidence type="ECO:0000256" key="11">
    <source>
        <dbReference type="ARBA" id="ARBA00022777"/>
    </source>
</evidence>
<reference evidence="18 19" key="1">
    <citation type="submission" date="2011-08" db="EMBL/GenBank/DDBJ databases">
        <authorList>
            <person name="Weinstock G."/>
            <person name="Sodergren E."/>
            <person name="Clifton S."/>
            <person name="Fulton L."/>
            <person name="Fulton B."/>
            <person name="Courtney L."/>
            <person name="Fronick C."/>
            <person name="Harrison M."/>
            <person name="Strong C."/>
            <person name="Farmer C."/>
            <person name="Delahaunty K."/>
            <person name="Markovic C."/>
            <person name="Hall O."/>
            <person name="Minx P."/>
            <person name="Tomlinson C."/>
            <person name="Mitreva M."/>
            <person name="Hou S."/>
            <person name="Chen J."/>
            <person name="Wollam A."/>
            <person name="Pepin K.H."/>
            <person name="Johnson M."/>
            <person name="Bhonagiri V."/>
            <person name="Zhang X."/>
            <person name="Suruliraj S."/>
            <person name="Warren W."/>
            <person name="Chinwalla A."/>
            <person name="Mardis E.R."/>
            <person name="Wilson R.K."/>
        </authorList>
    </citation>
    <scope>NUCLEOTIDE SEQUENCE [LARGE SCALE GENOMIC DNA]</scope>
    <source>
        <strain evidence="18 19">F0432</strain>
    </source>
</reference>
<dbReference type="AlphaFoldDB" id="G9ZD35"/>
<dbReference type="SUPFAM" id="SSF52794">
    <property type="entry name" value="PTS system IIB component-like"/>
    <property type="match status" value="1"/>
</dbReference>
<evidence type="ECO:0000256" key="10">
    <source>
        <dbReference type="ARBA" id="ARBA00022692"/>
    </source>
</evidence>
<dbReference type="GO" id="GO:0090563">
    <property type="term" value="F:protein-phosphocysteine-sugar phosphotransferase activity"/>
    <property type="evidence" value="ECO:0007669"/>
    <property type="project" value="TreeGrafter"/>
</dbReference>
<dbReference type="STRING" id="797473.HMPREF9080_00668"/>
<dbReference type="Pfam" id="PF00359">
    <property type="entry name" value="PTS_EIIA_2"/>
    <property type="match status" value="1"/>
</dbReference>
<keyword evidence="11" id="KW-0418">Kinase</keyword>
<dbReference type="Gene3D" id="3.40.50.2300">
    <property type="match status" value="1"/>
</dbReference>
<feature type="transmembrane region" description="Helical" evidence="14">
    <location>
        <begin position="596"/>
        <end position="616"/>
    </location>
</feature>
<dbReference type="InterPro" id="IPR002178">
    <property type="entry name" value="PTS_EIIA_type-2_dom"/>
</dbReference>
<keyword evidence="9" id="KW-0598">Phosphotransferase system</keyword>
<dbReference type="Pfam" id="PF02302">
    <property type="entry name" value="PTS_IIB"/>
    <property type="match status" value="1"/>
</dbReference>
<dbReference type="NCBIfam" id="TIGR00829">
    <property type="entry name" value="FRU"/>
    <property type="match status" value="1"/>
</dbReference>
<evidence type="ECO:0000256" key="8">
    <source>
        <dbReference type="ARBA" id="ARBA00022679"/>
    </source>
</evidence>
<feature type="domain" description="PTS EIIB type-2" evidence="16">
    <location>
        <begin position="202"/>
        <end position="297"/>
    </location>
</feature>
<dbReference type="PATRIC" id="fig|797473.3.peg.542"/>
<dbReference type="GO" id="GO:0022877">
    <property type="term" value="F:protein-N(PI)-phosphohistidine-fructose phosphotransferase system transporter activity"/>
    <property type="evidence" value="ECO:0007669"/>
    <property type="project" value="InterPro"/>
</dbReference>
<proteinExistence type="predicted"/>
<dbReference type="InterPro" id="IPR006327">
    <property type="entry name" value="PTS_IIC_fruc"/>
</dbReference>
<organism evidence="18 19">
    <name type="scientific">Cardiobacterium valvarum F0432</name>
    <dbReference type="NCBI Taxonomy" id="797473"/>
    <lineage>
        <taxon>Bacteria</taxon>
        <taxon>Pseudomonadati</taxon>
        <taxon>Pseudomonadota</taxon>
        <taxon>Gammaproteobacteria</taxon>
        <taxon>Cardiobacteriales</taxon>
        <taxon>Cardiobacteriaceae</taxon>
        <taxon>Cardiobacterium</taxon>
    </lineage>
</organism>
<dbReference type="Pfam" id="PF02378">
    <property type="entry name" value="PTS_EIIC"/>
    <property type="match status" value="1"/>
</dbReference>
<dbReference type="InterPro" id="IPR003353">
    <property type="entry name" value="PTS_IIB_fruc"/>
</dbReference>
<dbReference type="InterPro" id="IPR003352">
    <property type="entry name" value="PTS_EIIC"/>
</dbReference>
<dbReference type="InterPro" id="IPR016152">
    <property type="entry name" value="PTrfase/Anion_transptr"/>
</dbReference>
<dbReference type="GO" id="GO:0005886">
    <property type="term" value="C:plasma membrane"/>
    <property type="evidence" value="ECO:0007669"/>
    <property type="project" value="UniProtKB-SubCell"/>
</dbReference>
<dbReference type="PROSITE" id="PS51094">
    <property type="entry name" value="PTS_EIIA_TYPE_2"/>
    <property type="match status" value="1"/>
</dbReference>
<feature type="transmembrane region" description="Helical" evidence="14">
    <location>
        <begin position="533"/>
        <end position="558"/>
    </location>
</feature>
<dbReference type="EMBL" id="AGCM01000034">
    <property type="protein sequence ID" value="EHM55500.1"/>
    <property type="molecule type" value="Genomic_DNA"/>
</dbReference>
<dbReference type="Gene3D" id="3.40.930.10">
    <property type="entry name" value="Mannitol-specific EII, Chain A"/>
    <property type="match status" value="1"/>
</dbReference>
<dbReference type="PANTHER" id="PTHR30505:SF0">
    <property type="entry name" value="FRUCTOSE-LIKE PTS SYSTEM EIIBC COMPONENT-RELATED"/>
    <property type="match status" value="1"/>
</dbReference>
<dbReference type="EC" id="2.7.1.202" evidence="3"/>
<keyword evidence="5" id="KW-1003">Cell membrane</keyword>
<evidence type="ECO:0000256" key="12">
    <source>
        <dbReference type="ARBA" id="ARBA00022989"/>
    </source>
</evidence>
<dbReference type="GO" id="GO:0016301">
    <property type="term" value="F:kinase activity"/>
    <property type="evidence" value="ECO:0007669"/>
    <property type="project" value="UniProtKB-KW"/>
</dbReference>
<evidence type="ECO:0000256" key="2">
    <source>
        <dbReference type="ARBA" id="ARBA00004429"/>
    </source>
</evidence>
<comment type="subcellular location">
    <subcellularLocation>
        <location evidence="2">Cell inner membrane</location>
        <topology evidence="2">Multi-pass membrane protein</topology>
    </subcellularLocation>
</comment>
<dbReference type="InterPro" id="IPR050864">
    <property type="entry name" value="Bacterial_PTS_Sugar_Transport"/>
</dbReference>
<keyword evidence="13 14" id="KW-0472">Membrane</keyword>
<evidence type="ECO:0000259" key="16">
    <source>
        <dbReference type="PROSITE" id="PS51099"/>
    </source>
</evidence>
<dbReference type="NCBIfam" id="TIGR01427">
    <property type="entry name" value="PTS_IIC_fructo"/>
    <property type="match status" value="1"/>
</dbReference>
<evidence type="ECO:0000259" key="15">
    <source>
        <dbReference type="PROSITE" id="PS51094"/>
    </source>
</evidence>
<feature type="transmembrane region" description="Helical" evidence="14">
    <location>
        <begin position="493"/>
        <end position="513"/>
    </location>
</feature>
<evidence type="ECO:0000256" key="6">
    <source>
        <dbReference type="ARBA" id="ARBA00022553"/>
    </source>
</evidence>
<keyword evidence="12 14" id="KW-1133">Transmembrane helix</keyword>
<comment type="caution">
    <text evidence="18">The sequence shown here is derived from an EMBL/GenBank/DDBJ whole genome shotgun (WGS) entry which is preliminary data.</text>
</comment>
<dbReference type="GO" id="GO:0005351">
    <property type="term" value="F:carbohydrate:proton symporter activity"/>
    <property type="evidence" value="ECO:0007669"/>
    <property type="project" value="InterPro"/>
</dbReference>
<dbReference type="InterPro" id="IPR013011">
    <property type="entry name" value="PTS_EIIB_2"/>
</dbReference>
<name>G9ZD35_9GAMM</name>
<sequence>MTDVQEHLRRAQARAFFAAVRAKNLHNKQAVASGGTPSPPQEYPMQLTNALIRLGATPKDKTDAIRQVAALLAENGKVEPAYVDGMLAREAQENTYLGNGVAIPHGTPQSRDLIKETAIAVLQVPEGVDWEDDEPAYLIVGIAAGDNEHLGVLKRLSTVVGDEDVAARLAKTTDPDDIRITLSTVAADAVPAAAAPASGKYIIGITSCPTGVAHTYMAQEALEIGARALGHEVKIETQGSVGAANVLTPQDIARADVVIIAADTNVDPARFAGKRLYRTGTKAAINDAAKVINTALSEAPVFAADSTAAAAGDAKPERSGVYKHLMTGVSYMLPFVVVGGLLIALGFAFASFQFGEKGIFIYEDAYKGTFAANLFWAGKAAFELFIPVLGGYIAYSIAGRPGIAPGMVGALIANQIGAGFLGAILAGFMAGYLVAFLAKTIKLPRELESLKPMIILPLIGTTIVALLMYYVVGKPVGSLMEALTVWLKTQQDATGFAAFLLGGLLGGMMALDMGGPVNKAAYTVSTALIGSNIFFPMAATMAAGMTPPLAIFCATLLFKNRFTAEEREAGKAAGILGLSFITEGAIPFAAKDPLHVIPALVIGSAVTGALSVAFGCGLHAPHGGVFVLFIPNAVDHVLLYAVAILAGTAVSTTCLGLFKKRLTA</sequence>
<dbReference type="CDD" id="cd05569">
    <property type="entry name" value="PTS_IIB_fructose"/>
    <property type="match status" value="1"/>
</dbReference>
<evidence type="ECO:0000256" key="13">
    <source>
        <dbReference type="ARBA" id="ARBA00023136"/>
    </source>
</evidence>
<dbReference type="HOGENOM" id="CLU_013155_1_0_6"/>
<dbReference type="PROSITE" id="PS00372">
    <property type="entry name" value="PTS_EIIA_TYPE_2_HIS"/>
    <property type="match status" value="1"/>
</dbReference>
<keyword evidence="10 14" id="KW-0812">Transmembrane</keyword>
<dbReference type="PANTHER" id="PTHR30505">
    <property type="entry name" value="FRUCTOSE-LIKE PERMEASE"/>
    <property type="match status" value="1"/>
</dbReference>
<gene>
    <name evidence="18" type="ORF">HMPREF9080_00668</name>
</gene>
<accession>G9ZD35</accession>
<dbReference type="InterPro" id="IPR013014">
    <property type="entry name" value="PTS_EIIC_2"/>
</dbReference>
<keyword evidence="8" id="KW-0808">Transferase</keyword>
<keyword evidence="4" id="KW-0813">Transport</keyword>
<keyword evidence="7" id="KW-0762">Sugar transport</keyword>
<feature type="transmembrane region" description="Helical" evidence="14">
    <location>
        <begin position="454"/>
        <end position="472"/>
    </location>
</feature>
<feature type="domain" description="PTS EIIC type-2" evidence="17">
    <location>
        <begin position="321"/>
        <end position="664"/>
    </location>
</feature>
<feature type="transmembrane region" description="Helical" evidence="14">
    <location>
        <begin position="374"/>
        <end position="395"/>
    </location>
</feature>
<feature type="domain" description="PTS EIIA type-2" evidence="15">
    <location>
        <begin position="45"/>
        <end position="185"/>
    </location>
</feature>
<evidence type="ECO:0000256" key="9">
    <source>
        <dbReference type="ARBA" id="ARBA00022683"/>
    </source>
</evidence>
<evidence type="ECO:0000256" key="14">
    <source>
        <dbReference type="SAM" id="Phobius"/>
    </source>
</evidence>
<keyword evidence="6" id="KW-0597">Phosphoprotein</keyword>
<dbReference type="SUPFAM" id="SSF55804">
    <property type="entry name" value="Phoshotransferase/anion transport protein"/>
    <property type="match status" value="1"/>
</dbReference>
<evidence type="ECO:0000313" key="19">
    <source>
        <dbReference type="Proteomes" id="UP000004750"/>
    </source>
</evidence>
<evidence type="ECO:0000259" key="17">
    <source>
        <dbReference type="PROSITE" id="PS51104"/>
    </source>
</evidence>
<feature type="transmembrane region" description="Helical" evidence="14">
    <location>
        <begin position="407"/>
        <end position="434"/>
    </location>
</feature>
<evidence type="ECO:0000256" key="4">
    <source>
        <dbReference type="ARBA" id="ARBA00022448"/>
    </source>
</evidence>
<feature type="transmembrane region" description="Helical" evidence="14">
    <location>
        <begin position="331"/>
        <end position="354"/>
    </location>
</feature>
<evidence type="ECO:0000256" key="3">
    <source>
        <dbReference type="ARBA" id="ARBA00012799"/>
    </source>
</evidence>
<dbReference type="PROSITE" id="PS51099">
    <property type="entry name" value="PTS_EIIB_TYPE_2"/>
    <property type="match status" value="1"/>
</dbReference>
<evidence type="ECO:0000256" key="5">
    <source>
        <dbReference type="ARBA" id="ARBA00022475"/>
    </source>
</evidence>
<evidence type="ECO:0000256" key="7">
    <source>
        <dbReference type="ARBA" id="ARBA00022597"/>
    </source>
</evidence>
<protein>
    <recommendedName>
        <fullName evidence="3">protein-N(pi)-phosphohistidine--D-fructose phosphotransferase</fullName>
        <ecNumber evidence="3">2.7.1.202</ecNumber>
    </recommendedName>
</protein>
<dbReference type="GO" id="GO:0009401">
    <property type="term" value="P:phosphoenolpyruvate-dependent sugar phosphotransferase system"/>
    <property type="evidence" value="ECO:0007669"/>
    <property type="project" value="UniProtKB-KW"/>
</dbReference>
<dbReference type="PROSITE" id="PS51104">
    <property type="entry name" value="PTS_EIIC_TYPE_2"/>
    <property type="match status" value="1"/>
</dbReference>
<evidence type="ECO:0000256" key="1">
    <source>
        <dbReference type="ARBA" id="ARBA00001401"/>
    </source>
</evidence>
<feature type="transmembrane region" description="Helical" evidence="14">
    <location>
        <begin position="637"/>
        <end position="658"/>
    </location>
</feature>
<dbReference type="CDD" id="cd00211">
    <property type="entry name" value="PTS_IIA_fru"/>
    <property type="match status" value="1"/>
</dbReference>
<dbReference type="InterPro" id="IPR003501">
    <property type="entry name" value="PTS_EIIB_2/3"/>
</dbReference>
<dbReference type="InterPro" id="IPR036095">
    <property type="entry name" value="PTS_EIIB-like_sf"/>
</dbReference>
<evidence type="ECO:0000313" key="18">
    <source>
        <dbReference type="EMBL" id="EHM55500.1"/>
    </source>
</evidence>
<dbReference type="Proteomes" id="UP000004750">
    <property type="component" value="Unassembled WGS sequence"/>
</dbReference>
<dbReference type="FunFam" id="3.40.50.2300:FF:000014">
    <property type="entry name" value="PTS system fructose-like transporter subunit IIB"/>
    <property type="match status" value="1"/>
</dbReference>